<feature type="region of interest" description="Disordered" evidence="1">
    <location>
        <begin position="100"/>
        <end position="134"/>
    </location>
</feature>
<dbReference type="AlphaFoldDB" id="A0A9P0C4G6"/>
<keyword evidence="2" id="KW-0472">Membrane</keyword>
<evidence type="ECO:0000313" key="4">
    <source>
        <dbReference type="EMBL" id="CAH0625688.1"/>
    </source>
</evidence>
<sequence length="588" mass="62722">MWSPSRRPQYTASPSMRLYAFLLLTAAALHARAASIPDLSAEKKLVDVVPDSLDKAPEVSSSEQELLDQANTIKDVDNKLRTKPEVIPVEVIVEDAQAALKTSENAEDSEEIDRPTPDLRNPGPPQRQEHETQNPEYYVAEQETILNFKKSVSDAQIYLKQGLQGITDGIQKVLENNEPLQTIQQSIKSLREGFTDQLSKINGTVQNYLNSENANVNKPGIEQTKANFHQIEKGLNVFKNEFNNRVKTLADGVEVVASLKAENEKPSESNPPAPAPAPAPAPPAATGGQNPVAQYIQSLQNTFGNALNNVNQVLSNFTQTANWPNPFAQPSTTTALPAGAQADTAITAPNQPSGPANIFQSLQNQFSSFFQPSQTNNQNIAIFPTPAPGQFGSGSGPFVQAFQNAQQNIANLFQFRPLTPPAATSAPAISSTAQPQTQAPVASSAAQADAVTPAGPVRQLILNNPISQGIAGAVQKVQNLNNPEKPREVERVEEEKAAVVAQAEPENALDRGHGAGPNTVAAWGVFVSTLVGTIGALINGTAATVSTAVNSAINTVGTNVQVPTPRLSVLCVTICLSSFYVFAILCRN</sequence>
<keyword evidence="5" id="KW-1185">Reference proteome</keyword>
<proteinExistence type="predicted"/>
<gene>
    <name evidence="4" type="ORF">CINC_LOCUS12235</name>
</gene>
<keyword evidence="2" id="KW-1133">Transmembrane helix</keyword>
<protein>
    <submittedName>
        <fullName evidence="4">Uncharacterized protein</fullName>
    </submittedName>
</protein>
<feature type="chain" id="PRO_5040262471" evidence="3">
    <location>
        <begin position="34"/>
        <end position="588"/>
    </location>
</feature>
<evidence type="ECO:0000313" key="5">
    <source>
        <dbReference type="Proteomes" id="UP001154114"/>
    </source>
</evidence>
<feature type="compositionally biased region" description="Pro residues" evidence="1">
    <location>
        <begin position="269"/>
        <end position="283"/>
    </location>
</feature>
<dbReference type="OrthoDB" id="7458610at2759"/>
<feature type="region of interest" description="Disordered" evidence="1">
    <location>
        <begin position="422"/>
        <end position="447"/>
    </location>
</feature>
<keyword evidence="2" id="KW-0812">Transmembrane</keyword>
<reference evidence="4" key="1">
    <citation type="submission" date="2021-12" db="EMBL/GenBank/DDBJ databases">
        <authorList>
            <person name="King R."/>
        </authorList>
    </citation>
    <scope>NUCLEOTIDE SEQUENCE</scope>
</reference>
<evidence type="ECO:0000256" key="2">
    <source>
        <dbReference type="SAM" id="Phobius"/>
    </source>
</evidence>
<organism evidence="4 5">
    <name type="scientific">Chrysodeixis includens</name>
    <name type="common">Soybean looper</name>
    <name type="synonym">Pseudoplusia includens</name>
    <dbReference type="NCBI Taxonomy" id="689277"/>
    <lineage>
        <taxon>Eukaryota</taxon>
        <taxon>Metazoa</taxon>
        <taxon>Ecdysozoa</taxon>
        <taxon>Arthropoda</taxon>
        <taxon>Hexapoda</taxon>
        <taxon>Insecta</taxon>
        <taxon>Pterygota</taxon>
        <taxon>Neoptera</taxon>
        <taxon>Endopterygota</taxon>
        <taxon>Lepidoptera</taxon>
        <taxon>Glossata</taxon>
        <taxon>Ditrysia</taxon>
        <taxon>Noctuoidea</taxon>
        <taxon>Noctuidae</taxon>
        <taxon>Plusiinae</taxon>
        <taxon>Chrysodeixis</taxon>
    </lineage>
</organism>
<feature type="transmembrane region" description="Helical" evidence="2">
    <location>
        <begin position="567"/>
        <end position="586"/>
    </location>
</feature>
<evidence type="ECO:0000256" key="3">
    <source>
        <dbReference type="SAM" id="SignalP"/>
    </source>
</evidence>
<keyword evidence="3" id="KW-0732">Signal</keyword>
<dbReference type="Proteomes" id="UP001154114">
    <property type="component" value="Chromosome 7"/>
</dbReference>
<dbReference type="EMBL" id="LR824010">
    <property type="protein sequence ID" value="CAH0625688.1"/>
    <property type="molecule type" value="Genomic_DNA"/>
</dbReference>
<accession>A0A9P0C4G6</accession>
<feature type="region of interest" description="Disordered" evidence="1">
    <location>
        <begin position="261"/>
        <end position="289"/>
    </location>
</feature>
<name>A0A9P0C4G6_CHRIL</name>
<feature type="signal peptide" evidence="3">
    <location>
        <begin position="1"/>
        <end position="33"/>
    </location>
</feature>
<evidence type="ECO:0000256" key="1">
    <source>
        <dbReference type="SAM" id="MobiDB-lite"/>
    </source>
</evidence>